<sequence>MGTIFNAITIAGPVGSYIFSVRVIGFIYDKEASAAGNTCFGTRCFMLSFLIMAAATLLGALAALALFFRTRSFYSQDDNGISNNR</sequence>
<feature type="transmembrane region" description="Helical" evidence="5">
    <location>
        <begin position="7"/>
        <end position="28"/>
    </location>
</feature>
<dbReference type="Proteomes" id="UP001457282">
    <property type="component" value="Unassembled WGS sequence"/>
</dbReference>
<evidence type="ECO:0000313" key="7">
    <source>
        <dbReference type="EMBL" id="KAK9925897.1"/>
    </source>
</evidence>
<dbReference type="AlphaFoldDB" id="A0AAW1WMP1"/>
<dbReference type="InterPro" id="IPR056555">
    <property type="entry name" value="NFD4_C"/>
</dbReference>
<evidence type="ECO:0000256" key="2">
    <source>
        <dbReference type="ARBA" id="ARBA00022692"/>
    </source>
</evidence>
<feature type="domain" description="NFD4 C-terminal" evidence="6">
    <location>
        <begin position="6"/>
        <end position="75"/>
    </location>
</feature>
<evidence type="ECO:0000256" key="5">
    <source>
        <dbReference type="SAM" id="Phobius"/>
    </source>
</evidence>
<keyword evidence="8" id="KW-1185">Reference proteome</keyword>
<dbReference type="PANTHER" id="PTHR21576">
    <property type="entry name" value="UNCHARACTERIZED NODULIN-LIKE PROTEIN"/>
    <property type="match status" value="1"/>
</dbReference>
<evidence type="ECO:0000259" key="6">
    <source>
        <dbReference type="Pfam" id="PF23262"/>
    </source>
</evidence>
<proteinExistence type="predicted"/>
<evidence type="ECO:0000256" key="4">
    <source>
        <dbReference type="ARBA" id="ARBA00023136"/>
    </source>
</evidence>
<dbReference type="Pfam" id="PF23262">
    <property type="entry name" value="NFD4_C"/>
    <property type="match status" value="1"/>
</dbReference>
<dbReference type="EMBL" id="JBEDUW010000005">
    <property type="protein sequence ID" value="KAK9925897.1"/>
    <property type="molecule type" value="Genomic_DNA"/>
</dbReference>
<dbReference type="PANTHER" id="PTHR21576:SF133">
    <property type="entry name" value="NODULIN-LIKE DOMAIN-CONTAINING PROTEIN"/>
    <property type="match status" value="1"/>
</dbReference>
<evidence type="ECO:0000313" key="8">
    <source>
        <dbReference type="Proteomes" id="UP001457282"/>
    </source>
</evidence>
<keyword evidence="3 5" id="KW-1133">Transmembrane helix</keyword>
<comment type="caution">
    <text evidence="7">The sequence shown here is derived from an EMBL/GenBank/DDBJ whole genome shotgun (WGS) entry which is preliminary data.</text>
</comment>
<accession>A0AAW1WMP1</accession>
<keyword evidence="2 5" id="KW-0812">Transmembrane</keyword>
<reference evidence="7 8" key="1">
    <citation type="journal article" date="2023" name="G3 (Bethesda)">
        <title>A chromosome-length genome assembly and annotation of blackberry (Rubus argutus, cv. 'Hillquist').</title>
        <authorList>
            <person name="Bruna T."/>
            <person name="Aryal R."/>
            <person name="Dudchenko O."/>
            <person name="Sargent D.J."/>
            <person name="Mead D."/>
            <person name="Buti M."/>
            <person name="Cavallini A."/>
            <person name="Hytonen T."/>
            <person name="Andres J."/>
            <person name="Pham M."/>
            <person name="Weisz D."/>
            <person name="Mascagni F."/>
            <person name="Usai G."/>
            <person name="Natali L."/>
            <person name="Bassil N."/>
            <person name="Fernandez G.E."/>
            <person name="Lomsadze A."/>
            <person name="Armour M."/>
            <person name="Olukolu B."/>
            <person name="Poorten T."/>
            <person name="Britton C."/>
            <person name="Davik J."/>
            <person name="Ashrafi H."/>
            <person name="Aiden E.L."/>
            <person name="Borodovsky M."/>
            <person name="Worthington M."/>
        </authorList>
    </citation>
    <scope>NUCLEOTIDE SEQUENCE [LARGE SCALE GENOMIC DNA]</scope>
    <source>
        <strain evidence="7">PI 553951</strain>
    </source>
</reference>
<comment type="subcellular location">
    <subcellularLocation>
        <location evidence="1">Membrane</location>
        <topology evidence="1">Multi-pass membrane protein</topology>
    </subcellularLocation>
</comment>
<protein>
    <recommendedName>
        <fullName evidence="6">NFD4 C-terminal domain-containing protein</fullName>
    </recommendedName>
</protein>
<feature type="transmembrane region" description="Helical" evidence="5">
    <location>
        <begin position="40"/>
        <end position="68"/>
    </location>
</feature>
<dbReference type="GO" id="GO:0016020">
    <property type="term" value="C:membrane"/>
    <property type="evidence" value="ECO:0007669"/>
    <property type="project" value="UniProtKB-SubCell"/>
</dbReference>
<name>A0AAW1WMP1_RUBAR</name>
<evidence type="ECO:0000256" key="1">
    <source>
        <dbReference type="ARBA" id="ARBA00004141"/>
    </source>
</evidence>
<evidence type="ECO:0000256" key="3">
    <source>
        <dbReference type="ARBA" id="ARBA00022989"/>
    </source>
</evidence>
<organism evidence="7 8">
    <name type="scientific">Rubus argutus</name>
    <name type="common">Southern blackberry</name>
    <dbReference type="NCBI Taxonomy" id="59490"/>
    <lineage>
        <taxon>Eukaryota</taxon>
        <taxon>Viridiplantae</taxon>
        <taxon>Streptophyta</taxon>
        <taxon>Embryophyta</taxon>
        <taxon>Tracheophyta</taxon>
        <taxon>Spermatophyta</taxon>
        <taxon>Magnoliopsida</taxon>
        <taxon>eudicotyledons</taxon>
        <taxon>Gunneridae</taxon>
        <taxon>Pentapetalae</taxon>
        <taxon>rosids</taxon>
        <taxon>fabids</taxon>
        <taxon>Rosales</taxon>
        <taxon>Rosaceae</taxon>
        <taxon>Rosoideae</taxon>
        <taxon>Rosoideae incertae sedis</taxon>
        <taxon>Rubus</taxon>
    </lineage>
</organism>
<gene>
    <name evidence="7" type="ORF">M0R45_023159</name>
</gene>
<keyword evidence="4 5" id="KW-0472">Membrane</keyword>